<dbReference type="STRING" id="45357.A0A2V1AMZ6"/>
<organism evidence="2 3">
    <name type="scientific">Candidozyma haemuli</name>
    <dbReference type="NCBI Taxonomy" id="45357"/>
    <lineage>
        <taxon>Eukaryota</taxon>
        <taxon>Fungi</taxon>
        <taxon>Dikarya</taxon>
        <taxon>Ascomycota</taxon>
        <taxon>Saccharomycotina</taxon>
        <taxon>Pichiomycetes</taxon>
        <taxon>Metschnikowiaceae</taxon>
        <taxon>Candidozyma</taxon>
    </lineage>
</organism>
<dbReference type="Proteomes" id="UP000244309">
    <property type="component" value="Unassembled WGS sequence"/>
</dbReference>
<dbReference type="GO" id="GO:0006368">
    <property type="term" value="P:transcription elongation by RNA polymerase II"/>
    <property type="evidence" value="ECO:0007669"/>
    <property type="project" value="InterPro"/>
</dbReference>
<dbReference type="InterPro" id="IPR051870">
    <property type="entry name" value="Elongin-A_domain"/>
</dbReference>
<dbReference type="AlphaFoldDB" id="A0A2V1AMZ6"/>
<dbReference type="GeneID" id="37006896"/>
<dbReference type="PANTHER" id="PTHR15141">
    <property type="entry name" value="TRANSCRIPTION ELONGATION FACTOR B POLYPEPTIDE 3"/>
    <property type="match status" value="1"/>
</dbReference>
<gene>
    <name evidence="2" type="ORF">CXQ85_001565</name>
</gene>
<dbReference type="RefSeq" id="XP_025340199.1">
    <property type="nucleotide sequence ID" value="XM_025485268.1"/>
</dbReference>
<feature type="region of interest" description="Disordered" evidence="1">
    <location>
        <begin position="110"/>
        <end position="149"/>
    </location>
</feature>
<dbReference type="Pfam" id="PF06881">
    <property type="entry name" value="Elongin_A"/>
    <property type="match status" value="1"/>
</dbReference>
<protein>
    <recommendedName>
        <fullName evidence="4">Elongin-A</fullName>
    </recommendedName>
</protein>
<evidence type="ECO:0000313" key="3">
    <source>
        <dbReference type="Proteomes" id="UP000244309"/>
    </source>
</evidence>
<evidence type="ECO:0000256" key="1">
    <source>
        <dbReference type="SAM" id="MobiDB-lite"/>
    </source>
</evidence>
<accession>A0A2V1AMZ6</accession>
<feature type="compositionally biased region" description="Basic and acidic residues" evidence="1">
    <location>
        <begin position="197"/>
        <end position="206"/>
    </location>
</feature>
<dbReference type="Gene3D" id="6.10.250.3180">
    <property type="match status" value="1"/>
</dbReference>
<feature type="region of interest" description="Disordered" evidence="1">
    <location>
        <begin position="181"/>
        <end position="284"/>
    </location>
</feature>
<reference evidence="2 3" key="1">
    <citation type="submission" date="2017-12" db="EMBL/GenBank/DDBJ databases">
        <title>Genome Sequence of a Multidrug-Resistant Candida haemulonii Isolate from a Patient with Chronic Leg Ulcers in Israel.</title>
        <authorList>
            <person name="Chow N.A."/>
            <person name="Gade L."/>
            <person name="Batra D."/>
            <person name="Rowe L.A."/>
            <person name="Ben-Ami R."/>
            <person name="Loparev V.N."/>
            <person name="Litvintseva A.P."/>
        </authorList>
    </citation>
    <scope>NUCLEOTIDE SEQUENCE [LARGE SCALE GENOMIC DNA]</scope>
    <source>
        <strain evidence="2 3">B11899</strain>
    </source>
</reference>
<evidence type="ECO:0000313" key="2">
    <source>
        <dbReference type="EMBL" id="PVH19259.1"/>
    </source>
</evidence>
<dbReference type="PANTHER" id="PTHR15141:SF76">
    <property type="entry name" value="TRANSCRIPTION ELONGATION FACTOR B POLYPEPTIDE 3"/>
    <property type="match status" value="1"/>
</dbReference>
<name>A0A2V1AMZ6_9ASCO</name>
<evidence type="ECO:0008006" key="4">
    <source>
        <dbReference type="Google" id="ProtNLM"/>
    </source>
</evidence>
<dbReference type="EMBL" id="PKFO01000001">
    <property type="protein sequence ID" value="PVH19259.1"/>
    <property type="molecule type" value="Genomic_DNA"/>
</dbReference>
<dbReference type="OrthoDB" id="21513at2759"/>
<comment type="caution">
    <text evidence="2">The sequence shown here is derived from an EMBL/GenBank/DDBJ whole genome shotgun (WGS) entry which is preliminary data.</text>
</comment>
<sequence>MVPSLKDISLLACVQSAGRITDVGLTPYALIKPVLRRMNSKQLAMVEANSPTVTPESDEIWGLLIERDFPDRPIHTGAKQELLASYQRYMEERDTFRASSAQRLRKMTEKLRKEKSKNSITPIPSIIRNTPIRQRNYNSDPSPKFSSKSILGKAMKDIQSRKLMFGGQRKPAYDPYAVFKRKQASPPPQAPRSRSLHQKEPERSVRDPNAVGEASLPPRPPSQASTMSSPRKRPAPAGIFVPKKKMPPRAPRIPPETEKKPKPPPPPPSSQSPSKQKVRSSIFH</sequence>
<dbReference type="VEuPathDB" id="FungiDB:CXQ85_001565"/>
<keyword evidence="3" id="KW-1185">Reference proteome</keyword>
<dbReference type="GO" id="GO:0070449">
    <property type="term" value="C:elongin complex"/>
    <property type="evidence" value="ECO:0007669"/>
    <property type="project" value="InterPro"/>
</dbReference>
<proteinExistence type="predicted"/>
<dbReference type="InterPro" id="IPR010684">
    <property type="entry name" value="RNA_pol_II_trans_fac_SIII_A"/>
</dbReference>
<feature type="compositionally biased region" description="Polar residues" evidence="1">
    <location>
        <begin position="118"/>
        <end position="149"/>
    </location>
</feature>